<proteinExistence type="predicted"/>
<dbReference type="Proteomes" id="UP000199032">
    <property type="component" value="Unassembled WGS sequence"/>
</dbReference>
<dbReference type="STRING" id="1742972.COMA1_10420"/>
<dbReference type="InterPro" id="IPR016191">
    <property type="entry name" value="Ribonuclease/ribotoxin"/>
</dbReference>
<accession>A0A0S4L3J5</accession>
<dbReference type="SUPFAM" id="SSF53933">
    <property type="entry name" value="Microbial ribonucleases"/>
    <property type="match status" value="1"/>
</dbReference>
<dbReference type="GO" id="GO:0003723">
    <property type="term" value="F:RNA binding"/>
    <property type="evidence" value="ECO:0007669"/>
    <property type="project" value="InterPro"/>
</dbReference>
<dbReference type="Gene3D" id="3.10.450.30">
    <property type="entry name" value="Microbial ribonucleases"/>
    <property type="match status" value="1"/>
</dbReference>
<dbReference type="EC" id="3.1.27.3" evidence="4"/>
<feature type="transmembrane region" description="Helical" evidence="3">
    <location>
        <begin position="41"/>
        <end position="61"/>
    </location>
</feature>
<evidence type="ECO:0000256" key="3">
    <source>
        <dbReference type="SAM" id="Phobius"/>
    </source>
</evidence>
<keyword evidence="3" id="KW-1133">Transmembrane helix</keyword>
<sequence length="173" mass="19559">MNPYGGCLTFAKRECYGLLVCPPDPHMRGPVSTHRWQQLQFFGLLVTLCCTLALVPSIGIATHNLNPNTLTTNASILLSPQTDDPSWFATAPEKAYDLLTQLEKRGGRPLPGYVGGRDFQNRERRLPPGRYREYDVNPKIHGRGRDAERIVIEQRTGKAYYTGDHYRTFVPLN</sequence>
<keyword evidence="3" id="KW-0472">Membrane</keyword>
<protein>
    <submittedName>
        <fullName evidence="4">Guanyl-specific ribonuclease Sa (Modular protein)</fullName>
        <ecNumber evidence="4">3.1.27.3</ecNumber>
    </submittedName>
</protein>
<dbReference type="GO" id="GO:0016787">
    <property type="term" value="F:hydrolase activity"/>
    <property type="evidence" value="ECO:0007669"/>
    <property type="project" value="UniProtKB-KW"/>
</dbReference>
<dbReference type="Pfam" id="PF00545">
    <property type="entry name" value="Ribonuclease"/>
    <property type="match status" value="1"/>
</dbReference>
<evidence type="ECO:0000256" key="2">
    <source>
        <dbReference type="ARBA" id="ARBA00022801"/>
    </source>
</evidence>
<evidence type="ECO:0000256" key="1">
    <source>
        <dbReference type="ARBA" id="ARBA00022722"/>
    </source>
</evidence>
<reference evidence="4 5" key="1">
    <citation type="submission" date="2015-10" db="EMBL/GenBank/DDBJ databases">
        <authorList>
            <person name="Gilbert D.G."/>
        </authorList>
    </citation>
    <scope>NUCLEOTIDE SEQUENCE [LARGE SCALE GENOMIC DNA]</scope>
    <source>
        <strain evidence="4">COMA1</strain>
    </source>
</reference>
<dbReference type="InterPro" id="IPR000026">
    <property type="entry name" value="N1-like"/>
</dbReference>
<name>A0A0S4L3J5_9BACT</name>
<keyword evidence="5" id="KW-1185">Reference proteome</keyword>
<organism evidence="4 5">
    <name type="scientific">Candidatus Nitrospira nitrosa</name>
    <dbReference type="NCBI Taxonomy" id="1742972"/>
    <lineage>
        <taxon>Bacteria</taxon>
        <taxon>Pseudomonadati</taxon>
        <taxon>Nitrospirota</taxon>
        <taxon>Nitrospiria</taxon>
        <taxon>Nitrospirales</taxon>
        <taxon>Nitrospiraceae</taxon>
        <taxon>Nitrospira</taxon>
    </lineage>
</organism>
<dbReference type="AlphaFoldDB" id="A0A0S4L3J5"/>
<keyword evidence="3" id="KW-0812">Transmembrane</keyword>
<keyword evidence="1" id="KW-0540">Nuclease</keyword>
<evidence type="ECO:0000313" key="4">
    <source>
        <dbReference type="EMBL" id="CUS32101.1"/>
    </source>
</evidence>
<keyword evidence="2 4" id="KW-0378">Hydrolase</keyword>
<gene>
    <name evidence="4" type="ORF">COMA1_10420</name>
</gene>
<dbReference type="EMBL" id="CZQA01000001">
    <property type="protein sequence ID" value="CUS32101.1"/>
    <property type="molecule type" value="Genomic_DNA"/>
</dbReference>
<dbReference type="GO" id="GO:0004521">
    <property type="term" value="F:RNA endonuclease activity"/>
    <property type="evidence" value="ECO:0007669"/>
    <property type="project" value="InterPro"/>
</dbReference>
<evidence type="ECO:0000313" key="5">
    <source>
        <dbReference type="Proteomes" id="UP000199032"/>
    </source>
</evidence>